<dbReference type="AlphaFoldDB" id="A0A835J6N0"/>
<dbReference type="SUPFAM" id="SSF48239">
    <property type="entry name" value="Terpenoid cyclases/Protein prenyltransferases"/>
    <property type="match status" value="2"/>
</dbReference>
<reference evidence="10 11" key="1">
    <citation type="submission" date="2020-10" db="EMBL/GenBank/DDBJ databases">
        <title>Plant Genome Project.</title>
        <authorList>
            <person name="Zhang R.-G."/>
        </authorList>
    </citation>
    <scope>NUCLEOTIDE SEQUENCE [LARGE SCALE GENOMIC DNA]</scope>
    <source>
        <strain evidence="10">FAFU-HL-1</strain>
        <tissue evidence="10">Leaf</tissue>
    </source>
</reference>
<dbReference type="GO" id="GO:0016104">
    <property type="term" value="P:triterpenoid biosynthetic process"/>
    <property type="evidence" value="ECO:0007669"/>
    <property type="project" value="InterPro"/>
</dbReference>
<name>A0A835J6N0_9ROSI</name>
<accession>A0A835J6N0</accession>
<dbReference type="InterPro" id="IPR018333">
    <property type="entry name" value="Squalene_cyclase"/>
</dbReference>
<evidence type="ECO:0000256" key="4">
    <source>
        <dbReference type="ARBA" id="ARBA00022471"/>
    </source>
</evidence>
<evidence type="ECO:0000313" key="10">
    <source>
        <dbReference type="EMBL" id="KAF9663009.1"/>
    </source>
</evidence>
<feature type="domain" description="Squalene cyclase C-terminal" evidence="9">
    <location>
        <begin position="401"/>
        <end position="476"/>
    </location>
</feature>
<dbReference type="InterPro" id="IPR032696">
    <property type="entry name" value="SQ_cyclase_C"/>
</dbReference>
<evidence type="ECO:0000256" key="5">
    <source>
        <dbReference type="ARBA" id="ARBA00022525"/>
    </source>
</evidence>
<comment type="subcellular location">
    <subcellularLocation>
        <location evidence="1">Secreted</location>
    </subcellularLocation>
</comment>
<dbReference type="Gene3D" id="1.50.10.20">
    <property type="match status" value="2"/>
</dbReference>
<comment type="caution">
    <text evidence="10">The sequence shown here is derived from an EMBL/GenBank/DDBJ whole genome shotgun (WGS) entry which is preliminary data.</text>
</comment>
<protein>
    <recommendedName>
        <fullName evidence="9">Squalene cyclase C-terminal domain-containing protein</fullName>
    </recommendedName>
</protein>
<proteinExistence type="inferred from homology"/>
<keyword evidence="7" id="KW-0677">Repeat</keyword>
<dbReference type="Proteomes" id="UP000657918">
    <property type="component" value="Unassembled WGS sequence"/>
</dbReference>
<dbReference type="PANTHER" id="PTHR11764:SF20">
    <property type="entry name" value="LANOSTEROL SYNTHASE"/>
    <property type="match status" value="1"/>
</dbReference>
<organism evidence="10 11">
    <name type="scientific">Salix dunnii</name>
    <dbReference type="NCBI Taxonomy" id="1413687"/>
    <lineage>
        <taxon>Eukaryota</taxon>
        <taxon>Viridiplantae</taxon>
        <taxon>Streptophyta</taxon>
        <taxon>Embryophyta</taxon>
        <taxon>Tracheophyta</taxon>
        <taxon>Spermatophyta</taxon>
        <taxon>Magnoliopsida</taxon>
        <taxon>eudicotyledons</taxon>
        <taxon>Gunneridae</taxon>
        <taxon>Pentapetalae</taxon>
        <taxon>rosids</taxon>
        <taxon>fabids</taxon>
        <taxon>Malpighiales</taxon>
        <taxon>Salicaceae</taxon>
        <taxon>Saliceae</taxon>
        <taxon>Salix</taxon>
    </lineage>
</organism>
<keyword evidence="5" id="KW-0964">Secreted</keyword>
<dbReference type="Pfam" id="PF13243">
    <property type="entry name" value="SQHop_cyclase_C"/>
    <property type="match status" value="1"/>
</dbReference>
<dbReference type="OrthoDB" id="1717038at2759"/>
<dbReference type="GO" id="GO:0060320">
    <property type="term" value="P:rejection of self pollen"/>
    <property type="evidence" value="ECO:0007669"/>
    <property type="project" value="UniProtKB-KW"/>
</dbReference>
<feature type="transmembrane region" description="Helical" evidence="8">
    <location>
        <begin position="80"/>
        <end position="100"/>
    </location>
</feature>
<dbReference type="InterPro" id="IPR010264">
    <property type="entry name" value="Self-incomp_S1"/>
</dbReference>
<keyword evidence="4" id="KW-0713">Self-incompatibility</keyword>
<keyword evidence="11" id="KW-1185">Reference proteome</keyword>
<evidence type="ECO:0000256" key="7">
    <source>
        <dbReference type="ARBA" id="ARBA00022737"/>
    </source>
</evidence>
<feature type="transmembrane region" description="Helical" evidence="8">
    <location>
        <begin position="369"/>
        <end position="393"/>
    </location>
</feature>
<dbReference type="GO" id="GO:0031559">
    <property type="term" value="F:oxidosqualene cyclase activity"/>
    <property type="evidence" value="ECO:0007669"/>
    <property type="project" value="UniProtKB-ARBA"/>
</dbReference>
<evidence type="ECO:0000256" key="6">
    <source>
        <dbReference type="ARBA" id="ARBA00022729"/>
    </source>
</evidence>
<dbReference type="GO" id="GO:0005576">
    <property type="term" value="C:extracellular region"/>
    <property type="evidence" value="ECO:0007669"/>
    <property type="project" value="UniProtKB-SubCell"/>
</dbReference>
<keyword evidence="8" id="KW-0812">Transmembrane</keyword>
<evidence type="ECO:0000256" key="8">
    <source>
        <dbReference type="SAM" id="Phobius"/>
    </source>
</evidence>
<dbReference type="Pfam" id="PF05938">
    <property type="entry name" value="Self-incomp_S1"/>
    <property type="match status" value="2"/>
</dbReference>
<dbReference type="InterPro" id="IPR008930">
    <property type="entry name" value="Terpenoid_cyclase/PrenylTrfase"/>
</dbReference>
<dbReference type="PANTHER" id="PTHR11764">
    <property type="entry name" value="TERPENE CYCLASE/MUTASE FAMILY MEMBER"/>
    <property type="match status" value="1"/>
</dbReference>
<evidence type="ECO:0000256" key="2">
    <source>
        <dbReference type="ARBA" id="ARBA00005581"/>
    </source>
</evidence>
<dbReference type="GO" id="GO:0005811">
    <property type="term" value="C:lipid droplet"/>
    <property type="evidence" value="ECO:0007669"/>
    <property type="project" value="InterPro"/>
</dbReference>
<evidence type="ECO:0000313" key="11">
    <source>
        <dbReference type="Proteomes" id="UP000657918"/>
    </source>
</evidence>
<gene>
    <name evidence="10" type="ORF">SADUNF_Sadunf18G0113700</name>
</gene>
<comment type="similarity">
    <text evidence="2">Belongs to the plant self-incompatibility (S1) protein family.</text>
</comment>
<keyword evidence="8" id="KW-0472">Membrane</keyword>
<dbReference type="EMBL" id="JADGMS010000018">
    <property type="protein sequence ID" value="KAF9663009.1"/>
    <property type="molecule type" value="Genomic_DNA"/>
</dbReference>
<comment type="similarity">
    <text evidence="3">Belongs to the terpene cyclase/mutase family.</text>
</comment>
<sequence length="485" mass="55211">MSMKPTRLHITNDLGPGLDLTIHCKSRNDDLGQHVVPFGGEYTIDFCPNFWETTLFFCRMSWSREVHWFDIYDASRNSHFILLMSFLLLIFTACDAFCFLRTSVHLKITNQLGSGLDLTIHCKSKDEDLGVHVVHFDGDYTMDFCSNAWGTTQYFCGMTWSGKLHWFDIFVARRDSFRCGDCTWRILPRGPCMTYTIGESKEYKCYHWNGENGDGGFATYELTRSYSWLELINPAETFGDIISALCDICACDIPLSISLLHLNANYAAIQALVSFKKLYPGHRQEEIERCIRKATEFIESMVHGVFASPMAYVSAKPVIFCFPNNALLVAGARVIFHVKTRLDACTVKYLLPFPTSDACHVQSLMFLKLLCYILIFSSIQAFVLHTFLVPIVYSNLEGNKTHVVNTAWAMLALIEAGQAERDPAPLHRAARILINSQMENGDFPQQEIMGVFNRNCMITYAAYRDIFPIWALGEYRCRVLQGKAS</sequence>
<evidence type="ECO:0000259" key="9">
    <source>
        <dbReference type="Pfam" id="PF13243"/>
    </source>
</evidence>
<evidence type="ECO:0000256" key="1">
    <source>
        <dbReference type="ARBA" id="ARBA00004613"/>
    </source>
</evidence>
<keyword evidence="6" id="KW-0732">Signal</keyword>
<keyword evidence="8" id="KW-1133">Transmembrane helix</keyword>
<evidence type="ECO:0000256" key="3">
    <source>
        <dbReference type="ARBA" id="ARBA00009755"/>
    </source>
</evidence>